<comment type="similarity">
    <text evidence="1">Belongs to the uracil-DNA glycosylase (UDG) superfamily. UNG family.</text>
</comment>
<evidence type="ECO:0000256" key="3">
    <source>
        <dbReference type="ARBA" id="ARBA00022801"/>
    </source>
</evidence>
<dbReference type="InterPro" id="IPR002043">
    <property type="entry name" value="UDG_fam1"/>
</dbReference>
<dbReference type="GO" id="GO:0097510">
    <property type="term" value="P:base-excision repair, AP site formation via deaminated base removal"/>
    <property type="evidence" value="ECO:0007669"/>
    <property type="project" value="TreeGrafter"/>
</dbReference>
<dbReference type="Pfam" id="PF03167">
    <property type="entry name" value="UDG"/>
    <property type="match status" value="1"/>
</dbReference>
<dbReference type="Gene3D" id="3.40.470.10">
    <property type="entry name" value="Uracil-DNA glycosylase-like domain"/>
    <property type="match status" value="1"/>
</dbReference>
<proteinExistence type="inferred from homology"/>
<evidence type="ECO:0000259" key="5">
    <source>
        <dbReference type="SMART" id="SM00986"/>
    </source>
</evidence>
<evidence type="ECO:0000313" key="6">
    <source>
        <dbReference type="EMBL" id="SVA46968.1"/>
    </source>
</evidence>
<evidence type="ECO:0000256" key="1">
    <source>
        <dbReference type="ARBA" id="ARBA00008184"/>
    </source>
</evidence>
<dbReference type="NCBIfam" id="TIGR00628">
    <property type="entry name" value="ung"/>
    <property type="match status" value="1"/>
</dbReference>
<dbReference type="GO" id="GO:0004844">
    <property type="term" value="F:uracil DNA N-glycosylase activity"/>
    <property type="evidence" value="ECO:0007669"/>
    <property type="project" value="InterPro"/>
</dbReference>
<dbReference type="NCBIfam" id="NF003592">
    <property type="entry name" value="PRK05254.1-5"/>
    <property type="match status" value="1"/>
</dbReference>
<dbReference type="InterPro" id="IPR036895">
    <property type="entry name" value="Uracil-DNA_glycosylase-like_sf"/>
</dbReference>
<dbReference type="SMART" id="SM00987">
    <property type="entry name" value="UreE_C"/>
    <property type="match status" value="1"/>
</dbReference>
<sequence>MIIFLGIFLSNFNFPQSWIDPLGEGFCNRFLDKIFLKILDLIQDDHVIFPSLSNVIKALELVKYNEVKVVILGQDPYHGLGQANGLAFSVPSGIEIPPSLKNIFLELNSDLNIPLPLDGDLTRWARQGVLLLNTVLTVEKGQPNSHINLGWGEFTDRVIAKLSEKGNIVFVLWGKSAQSKINLINENRNMILLAPHPSPLSAHRGFFGCKHFSKINLLLNQAGLEIIDWHLD</sequence>
<dbReference type="PROSITE" id="PS00130">
    <property type="entry name" value="U_DNA_GLYCOSYLASE"/>
    <property type="match status" value="1"/>
</dbReference>
<gene>
    <name evidence="6" type="ORF">METZ01_LOCUS99822</name>
</gene>
<protein>
    <recommendedName>
        <fullName evidence="5">Uracil-DNA glycosylase-like domain-containing protein</fullName>
    </recommendedName>
</protein>
<dbReference type="NCBIfam" id="NF003588">
    <property type="entry name" value="PRK05254.1-1"/>
    <property type="match status" value="1"/>
</dbReference>
<dbReference type="SMART" id="SM00986">
    <property type="entry name" value="UDG"/>
    <property type="match status" value="1"/>
</dbReference>
<dbReference type="PANTHER" id="PTHR11264:SF0">
    <property type="entry name" value="URACIL-DNA GLYCOSYLASE"/>
    <property type="match status" value="1"/>
</dbReference>
<dbReference type="PANTHER" id="PTHR11264">
    <property type="entry name" value="URACIL-DNA GLYCOSYLASE"/>
    <property type="match status" value="1"/>
</dbReference>
<feature type="domain" description="Uracil-DNA glycosylase-like" evidence="5">
    <location>
        <begin position="60"/>
        <end position="219"/>
    </location>
</feature>
<keyword evidence="4" id="KW-0234">DNA repair</keyword>
<evidence type="ECO:0000256" key="2">
    <source>
        <dbReference type="ARBA" id="ARBA00022763"/>
    </source>
</evidence>
<dbReference type="CDD" id="cd10027">
    <property type="entry name" value="UDG-F1-like"/>
    <property type="match status" value="1"/>
</dbReference>
<name>A0A381W4R9_9ZZZZ</name>
<keyword evidence="2" id="KW-0227">DNA damage</keyword>
<evidence type="ECO:0000256" key="4">
    <source>
        <dbReference type="ARBA" id="ARBA00023204"/>
    </source>
</evidence>
<dbReference type="InterPro" id="IPR005122">
    <property type="entry name" value="Uracil-DNA_glycosylase-like"/>
</dbReference>
<dbReference type="HAMAP" id="MF_00148">
    <property type="entry name" value="UDG"/>
    <property type="match status" value="1"/>
</dbReference>
<dbReference type="SUPFAM" id="SSF52141">
    <property type="entry name" value="Uracil-DNA glycosylase-like"/>
    <property type="match status" value="1"/>
</dbReference>
<dbReference type="EMBL" id="UINC01010568">
    <property type="protein sequence ID" value="SVA46968.1"/>
    <property type="molecule type" value="Genomic_DNA"/>
</dbReference>
<organism evidence="6">
    <name type="scientific">marine metagenome</name>
    <dbReference type="NCBI Taxonomy" id="408172"/>
    <lineage>
        <taxon>unclassified sequences</taxon>
        <taxon>metagenomes</taxon>
        <taxon>ecological metagenomes</taxon>
    </lineage>
</organism>
<dbReference type="NCBIfam" id="NF003589">
    <property type="entry name" value="PRK05254.1-2"/>
    <property type="match status" value="1"/>
</dbReference>
<dbReference type="InterPro" id="IPR018085">
    <property type="entry name" value="Ura-DNA_Glyclase_AS"/>
</dbReference>
<dbReference type="NCBIfam" id="NF003591">
    <property type="entry name" value="PRK05254.1-4"/>
    <property type="match status" value="1"/>
</dbReference>
<reference evidence="6" key="1">
    <citation type="submission" date="2018-05" db="EMBL/GenBank/DDBJ databases">
        <authorList>
            <person name="Lanie J.A."/>
            <person name="Ng W.-L."/>
            <person name="Kazmierczak K.M."/>
            <person name="Andrzejewski T.M."/>
            <person name="Davidsen T.M."/>
            <person name="Wayne K.J."/>
            <person name="Tettelin H."/>
            <person name="Glass J.I."/>
            <person name="Rusch D."/>
            <person name="Podicherti R."/>
            <person name="Tsui H.-C.T."/>
            <person name="Winkler M.E."/>
        </authorList>
    </citation>
    <scope>NUCLEOTIDE SEQUENCE</scope>
</reference>
<accession>A0A381W4R9</accession>
<keyword evidence="3" id="KW-0378">Hydrolase</keyword>
<dbReference type="AlphaFoldDB" id="A0A381W4R9"/>